<dbReference type="Pfam" id="PF24626">
    <property type="entry name" value="SH3_Tf2-1"/>
    <property type="match status" value="1"/>
</dbReference>
<dbReference type="PANTHER" id="PTHR34117">
    <property type="entry name" value="STYLE CELL-CYCLE INHIBITOR 1"/>
    <property type="match status" value="1"/>
</dbReference>
<dbReference type="Proteomes" id="UP001374535">
    <property type="component" value="Chromosome 6"/>
</dbReference>
<dbReference type="InterPro" id="IPR056924">
    <property type="entry name" value="SH3_Tf2-1"/>
</dbReference>
<gene>
    <name evidence="3" type="ORF">V8G54_019451</name>
</gene>
<dbReference type="EMBL" id="CP144695">
    <property type="protein sequence ID" value="WVZ06105.1"/>
    <property type="molecule type" value="Genomic_DNA"/>
</dbReference>
<dbReference type="SMART" id="SM00298">
    <property type="entry name" value="CHROMO"/>
    <property type="match status" value="1"/>
</dbReference>
<dbReference type="InterPro" id="IPR023780">
    <property type="entry name" value="Chromo_domain"/>
</dbReference>
<evidence type="ECO:0000259" key="2">
    <source>
        <dbReference type="PROSITE" id="PS50013"/>
    </source>
</evidence>
<dbReference type="InterPro" id="IPR012337">
    <property type="entry name" value="RNaseH-like_sf"/>
</dbReference>
<protein>
    <recommendedName>
        <fullName evidence="2">Chromo domain-containing protein</fullName>
    </recommendedName>
</protein>
<organism evidence="3 4">
    <name type="scientific">Vigna mungo</name>
    <name type="common">Black gram</name>
    <name type="synonym">Phaseolus mungo</name>
    <dbReference type="NCBI Taxonomy" id="3915"/>
    <lineage>
        <taxon>Eukaryota</taxon>
        <taxon>Viridiplantae</taxon>
        <taxon>Streptophyta</taxon>
        <taxon>Embryophyta</taxon>
        <taxon>Tracheophyta</taxon>
        <taxon>Spermatophyta</taxon>
        <taxon>Magnoliopsida</taxon>
        <taxon>eudicotyledons</taxon>
        <taxon>Gunneridae</taxon>
        <taxon>Pentapetalae</taxon>
        <taxon>rosids</taxon>
        <taxon>fabids</taxon>
        <taxon>Fabales</taxon>
        <taxon>Fabaceae</taxon>
        <taxon>Papilionoideae</taxon>
        <taxon>50 kb inversion clade</taxon>
        <taxon>NPAAA clade</taxon>
        <taxon>indigoferoid/millettioid clade</taxon>
        <taxon>Phaseoleae</taxon>
        <taxon>Vigna</taxon>
    </lineage>
</organism>
<evidence type="ECO:0000256" key="1">
    <source>
        <dbReference type="SAM" id="MobiDB-lite"/>
    </source>
</evidence>
<evidence type="ECO:0000313" key="4">
    <source>
        <dbReference type="Proteomes" id="UP001374535"/>
    </source>
</evidence>
<reference evidence="3 4" key="1">
    <citation type="journal article" date="2023" name="Life. Sci Alliance">
        <title>Evolutionary insights into 3D genome organization and epigenetic landscape of Vigna mungo.</title>
        <authorList>
            <person name="Junaid A."/>
            <person name="Singh B."/>
            <person name="Bhatia S."/>
        </authorList>
    </citation>
    <scope>NUCLEOTIDE SEQUENCE [LARGE SCALE GENOMIC DNA]</scope>
    <source>
        <strain evidence="3">Urdbean</strain>
    </source>
</reference>
<feature type="domain" description="Chromo" evidence="2">
    <location>
        <begin position="455"/>
        <end position="500"/>
    </location>
</feature>
<keyword evidence="4" id="KW-1185">Reference proteome</keyword>
<dbReference type="InterPro" id="IPR044688">
    <property type="entry name" value="SCI-1-like"/>
</dbReference>
<evidence type="ECO:0000313" key="3">
    <source>
        <dbReference type="EMBL" id="WVZ06105.1"/>
    </source>
</evidence>
<dbReference type="SUPFAM" id="SSF53098">
    <property type="entry name" value="Ribonuclease H-like"/>
    <property type="match status" value="1"/>
</dbReference>
<sequence length="636" mass="75065">MGSDRKSKRTSPSQREEDDKRSKRHRTVEDEEKKERKREKKETREDKKSRKHSKEKSIKVKTRYKMKVSVLLNGGTLTYGGMAICEGRYAKAVLAIVTCFMAEFQLSAREPYTEYVFKFGLKLRRKTSYDPCGQPYLVEEGFYCCLTVLLAGHWKDDKLRKILQEVTMNEENHLEYKVQKGKLYYQDMLVIPKHSPKIKSILKEFHDIAIVGHSGFYWEGMRKMNQDYIRGSRLLQPFPIPKQIWPDISMDFSGRMDTVLVVVDRFTKYAHFLALTHPYSVKEVAELFLNSFWTELFKLAGTKLKFSSAYHSQTDGQMEVMHDRYKTSQWHRWLSWVEFWYNTNYHEATKMTAFRALYGRDPPPVVRGDVPATPMEETDKHRRELEFKIGDWVYLKIQPYRLKKLAKRINQKLSPRYYWPYAIIERVVEVAYKLKFPEGSKPLPLCIIENWELEMQPEEILVVRGGEGENAEVLVKWKGMSSCENSWESLQKMGSYFPELHLEDKVKIMEDGVDTNTSLNEKGQKWKFVKVYERKKESERENIERGSTCRGSGKFWEIGSEEFLQLSKDDYFAKNNEFAAWLKEEKNVFFSDLLSESARELFTDFVKAWNKGKLDSHYYEGIASGPRTSHNWKIKK</sequence>
<accession>A0AAQ3NA03</accession>
<feature type="region of interest" description="Disordered" evidence="1">
    <location>
        <begin position="1"/>
        <end position="58"/>
    </location>
</feature>
<dbReference type="Pfam" id="PF00385">
    <property type="entry name" value="Chromo"/>
    <property type="match status" value="1"/>
</dbReference>
<feature type="compositionally biased region" description="Basic and acidic residues" evidence="1">
    <location>
        <begin position="14"/>
        <end position="48"/>
    </location>
</feature>
<dbReference type="PANTHER" id="PTHR34117:SF1">
    <property type="entry name" value="STYLE CELL-CYCLE INHIBITOR 1"/>
    <property type="match status" value="1"/>
</dbReference>
<dbReference type="AlphaFoldDB" id="A0AAQ3NA03"/>
<dbReference type="SUPFAM" id="SSF54160">
    <property type="entry name" value="Chromo domain-like"/>
    <property type="match status" value="1"/>
</dbReference>
<dbReference type="PROSITE" id="PS50013">
    <property type="entry name" value="CHROMO_2"/>
    <property type="match status" value="1"/>
</dbReference>
<dbReference type="InterPro" id="IPR016197">
    <property type="entry name" value="Chromo-like_dom_sf"/>
</dbReference>
<name>A0AAQ3NA03_VIGMU</name>
<dbReference type="InterPro" id="IPR000953">
    <property type="entry name" value="Chromo/chromo_shadow_dom"/>
</dbReference>
<dbReference type="Gene3D" id="2.40.50.40">
    <property type="match status" value="1"/>
</dbReference>
<dbReference type="InterPro" id="IPR036397">
    <property type="entry name" value="RNaseH_sf"/>
</dbReference>
<dbReference type="Gene3D" id="3.30.420.10">
    <property type="entry name" value="Ribonuclease H-like superfamily/Ribonuclease H"/>
    <property type="match status" value="1"/>
</dbReference>
<feature type="compositionally biased region" description="Basic residues" evidence="1">
    <location>
        <begin position="49"/>
        <end position="58"/>
    </location>
</feature>
<dbReference type="GO" id="GO:0003676">
    <property type="term" value="F:nucleic acid binding"/>
    <property type="evidence" value="ECO:0007669"/>
    <property type="project" value="InterPro"/>
</dbReference>
<proteinExistence type="predicted"/>